<dbReference type="Proteomes" id="UP000323521">
    <property type="component" value="Chromosome"/>
</dbReference>
<proteinExistence type="predicted"/>
<dbReference type="OrthoDB" id="9784805at2"/>
<dbReference type="InterPro" id="IPR010787">
    <property type="entry name" value="DUF1385"/>
</dbReference>
<dbReference type="PANTHER" id="PTHR42867:SF1">
    <property type="entry name" value="MEMBRANE PROTEIN-RELATED"/>
    <property type="match status" value="1"/>
</dbReference>
<name>A0A3G1KU63_FORW1</name>
<feature type="transmembrane region" description="Helical" evidence="1">
    <location>
        <begin position="94"/>
        <end position="121"/>
    </location>
</feature>
<feature type="transmembrane region" description="Helical" evidence="1">
    <location>
        <begin position="192"/>
        <end position="211"/>
    </location>
</feature>
<dbReference type="PANTHER" id="PTHR42867">
    <property type="entry name" value="MEMBRANE PROTEIN-RELATED"/>
    <property type="match status" value="1"/>
</dbReference>
<dbReference type="Pfam" id="PF07136">
    <property type="entry name" value="DUF1385"/>
    <property type="match status" value="1"/>
</dbReference>
<gene>
    <name evidence="2" type="ORF">DCMF_15505</name>
</gene>
<organism evidence="2 3">
    <name type="scientific">Formimonas warabiya</name>
    <dbReference type="NCBI Taxonomy" id="1761012"/>
    <lineage>
        <taxon>Bacteria</taxon>
        <taxon>Bacillati</taxon>
        <taxon>Bacillota</taxon>
        <taxon>Clostridia</taxon>
        <taxon>Eubacteriales</taxon>
        <taxon>Peptococcaceae</taxon>
        <taxon>Candidatus Formimonas</taxon>
    </lineage>
</organism>
<keyword evidence="1" id="KW-0472">Membrane</keyword>
<accession>A0A3G1KU63</accession>
<evidence type="ECO:0000313" key="3">
    <source>
        <dbReference type="Proteomes" id="UP000323521"/>
    </source>
</evidence>
<reference evidence="2 3" key="1">
    <citation type="submission" date="2016-10" db="EMBL/GenBank/DDBJ databases">
        <title>Complete Genome Sequence of Peptococcaceae strain DCMF.</title>
        <authorList>
            <person name="Edwards R.J."/>
            <person name="Holland S.I."/>
            <person name="Deshpande N.P."/>
            <person name="Wong Y.K."/>
            <person name="Ertan H."/>
            <person name="Manefield M."/>
            <person name="Russell T.L."/>
            <person name="Lee M.J."/>
        </authorList>
    </citation>
    <scope>NUCLEOTIDE SEQUENCE [LARGE SCALE GENOMIC DNA]</scope>
    <source>
        <strain evidence="2 3">DCMF</strain>
    </source>
</reference>
<keyword evidence="3" id="KW-1185">Reference proteome</keyword>
<dbReference type="EMBL" id="CP017634">
    <property type="protein sequence ID" value="ATW25992.1"/>
    <property type="molecule type" value="Genomic_DNA"/>
</dbReference>
<evidence type="ECO:0000256" key="1">
    <source>
        <dbReference type="SAM" id="Phobius"/>
    </source>
</evidence>
<keyword evidence="1" id="KW-1133">Transmembrane helix</keyword>
<dbReference type="AlphaFoldDB" id="A0A3G1KU63"/>
<evidence type="ECO:0008006" key="4">
    <source>
        <dbReference type="Google" id="ProtNLM"/>
    </source>
</evidence>
<dbReference type="KEGG" id="fwa:DCMF_15505"/>
<protein>
    <recommendedName>
        <fullName evidence="4">DUF1385 domain-containing protein</fullName>
    </recommendedName>
</protein>
<evidence type="ECO:0000313" key="2">
    <source>
        <dbReference type="EMBL" id="ATW25992.1"/>
    </source>
</evidence>
<dbReference type="RefSeq" id="WP_148135259.1">
    <property type="nucleotide sequence ID" value="NZ_CP017634.1"/>
</dbReference>
<sequence length="293" mass="32394">MAKPFQYGGQAVIEGVMMLGAGGSAIAVRKPSNEIVLKESTRVPLRERFPVLKWPILRGCVSLFESLILGMQAITWSASQVGESEEEQLTSWELIVTVGIALVLGIGLFIVVPVSVAAFALPYIGQFGRSTLEGLIRIGLFIGYVVAIGRMKDIQRIFAYHGAEHKTLSTYEAGEELIPENARKYSTIHPRCGTSFILMVMLLMIFIFTFVGQTTVWLRILIKLVMMPVVAGLAYEVIKFSGRHCESKLVRFLVAPGLWLQKLTTREPDDAQLEVAITALKAVLPEKTEVLVR</sequence>
<feature type="transmembrane region" description="Helical" evidence="1">
    <location>
        <begin position="217"/>
        <end position="238"/>
    </location>
</feature>
<keyword evidence="1" id="KW-0812">Transmembrane</keyword>